<keyword evidence="5" id="KW-0732">Signal</keyword>
<dbReference type="Gene3D" id="3.40.10.10">
    <property type="entry name" value="DNA Methylphosphotriester Repair Domain"/>
    <property type="match status" value="1"/>
</dbReference>
<feature type="domain" description="TNase-like" evidence="6">
    <location>
        <begin position="16"/>
        <end position="140"/>
    </location>
</feature>
<sequence>MTFTLFLFLFLTSSLYAFTAQVVKVSDGDTITVLTEDKKEARIRFYGVDTPERGQAFGRVATEHLKTLLTPTVEIEVLDQDRYGRLVGLVYNSAGTNLNQQMVADGYAWVYTRYCSKSFCSDWKQLQNEARSAASGLWRDRDPVPPWQWRQGKRSSSHPDKELSAPFSGNTESQVAHRESCRHYDCKHCSVEFQTAAEAKNAGFRLCRMCN</sequence>
<accession>A0A0B5FW08</accession>
<evidence type="ECO:0000259" key="6">
    <source>
        <dbReference type="PROSITE" id="PS50830"/>
    </source>
</evidence>
<keyword evidence="2" id="KW-0255">Endonuclease</keyword>
<dbReference type="KEGG" id="gsb:GSUB_17185"/>
<feature type="signal peptide" evidence="5">
    <location>
        <begin position="1"/>
        <end position="19"/>
    </location>
</feature>
<keyword evidence="7" id="KW-0614">Plasmid</keyword>
<dbReference type="EMBL" id="CP010312">
    <property type="protein sequence ID" value="AJF08320.1"/>
    <property type="molecule type" value="Genomic_DNA"/>
</dbReference>
<feature type="chain" id="PRO_5002103132" description="TNase-like domain-containing protein" evidence="5">
    <location>
        <begin position="20"/>
        <end position="211"/>
    </location>
</feature>
<geneLocation type="plasmid" evidence="7 8">
    <name>pGSUB1</name>
</geneLocation>
<dbReference type="PANTHER" id="PTHR12302">
    <property type="entry name" value="EBNA2 BINDING PROTEIN P100"/>
    <property type="match status" value="1"/>
</dbReference>
<organism evidence="7 8">
    <name type="scientific">Geoalkalibacter subterraneus</name>
    <dbReference type="NCBI Taxonomy" id="483547"/>
    <lineage>
        <taxon>Bacteria</taxon>
        <taxon>Pseudomonadati</taxon>
        <taxon>Thermodesulfobacteriota</taxon>
        <taxon>Desulfuromonadia</taxon>
        <taxon>Desulfuromonadales</taxon>
        <taxon>Geoalkalibacteraceae</taxon>
        <taxon>Geoalkalibacter</taxon>
    </lineage>
</organism>
<evidence type="ECO:0000256" key="3">
    <source>
        <dbReference type="ARBA" id="ARBA00022801"/>
    </source>
</evidence>
<dbReference type="SMART" id="SM00318">
    <property type="entry name" value="SNc"/>
    <property type="match status" value="1"/>
</dbReference>
<dbReference type="GO" id="GO:0016787">
    <property type="term" value="F:hydrolase activity"/>
    <property type="evidence" value="ECO:0007669"/>
    <property type="project" value="UniProtKB-KW"/>
</dbReference>
<dbReference type="PANTHER" id="PTHR12302:SF3">
    <property type="entry name" value="SERINE_THREONINE-PROTEIN KINASE 31"/>
    <property type="match status" value="1"/>
</dbReference>
<gene>
    <name evidence="7" type="ORF">GSUB_17185</name>
</gene>
<name>A0A0B5FW08_9BACT</name>
<dbReference type="Gene3D" id="2.40.50.90">
    <property type="match status" value="1"/>
</dbReference>
<evidence type="ECO:0000313" key="8">
    <source>
        <dbReference type="Proteomes" id="UP000035036"/>
    </source>
</evidence>
<proteinExistence type="predicted"/>
<keyword evidence="1" id="KW-0540">Nuclease</keyword>
<protein>
    <recommendedName>
        <fullName evidence="6">TNase-like domain-containing protein</fullName>
    </recommendedName>
</protein>
<evidence type="ECO:0000313" key="7">
    <source>
        <dbReference type="EMBL" id="AJF08320.1"/>
    </source>
</evidence>
<dbReference type="PROSITE" id="PS01284">
    <property type="entry name" value="TNASE_2"/>
    <property type="match status" value="1"/>
</dbReference>
<evidence type="ECO:0000256" key="2">
    <source>
        <dbReference type="ARBA" id="ARBA00022759"/>
    </source>
</evidence>
<evidence type="ECO:0000256" key="4">
    <source>
        <dbReference type="SAM" id="MobiDB-lite"/>
    </source>
</evidence>
<dbReference type="InterPro" id="IPR035451">
    <property type="entry name" value="Ada-like_dom_sf"/>
</dbReference>
<dbReference type="InterPro" id="IPR002071">
    <property type="entry name" value="Thermonucl_AS"/>
</dbReference>
<dbReference type="HOGENOM" id="CLU_046484_7_0_7"/>
<dbReference type="SUPFAM" id="SSF50199">
    <property type="entry name" value="Staphylococcal nuclease"/>
    <property type="match status" value="1"/>
</dbReference>
<dbReference type="InterPro" id="IPR035437">
    <property type="entry name" value="SNase_OB-fold_sf"/>
</dbReference>
<dbReference type="GO" id="GO:0003676">
    <property type="term" value="F:nucleic acid binding"/>
    <property type="evidence" value="ECO:0007669"/>
    <property type="project" value="InterPro"/>
</dbReference>
<dbReference type="PROSITE" id="PS50830">
    <property type="entry name" value="TNASE_3"/>
    <property type="match status" value="1"/>
</dbReference>
<dbReference type="Pfam" id="PF00565">
    <property type="entry name" value="SNase"/>
    <property type="match status" value="1"/>
</dbReference>
<dbReference type="AlphaFoldDB" id="A0A0B5FW08"/>
<feature type="region of interest" description="Disordered" evidence="4">
    <location>
        <begin position="134"/>
        <end position="171"/>
    </location>
</feature>
<keyword evidence="8" id="KW-1185">Reference proteome</keyword>
<dbReference type="SUPFAM" id="SSF57884">
    <property type="entry name" value="Ada DNA repair protein, N-terminal domain (N-Ada 10)"/>
    <property type="match status" value="1"/>
</dbReference>
<dbReference type="GO" id="GO:0004519">
    <property type="term" value="F:endonuclease activity"/>
    <property type="evidence" value="ECO:0007669"/>
    <property type="project" value="UniProtKB-KW"/>
</dbReference>
<keyword evidence="3" id="KW-0378">Hydrolase</keyword>
<evidence type="ECO:0000256" key="1">
    <source>
        <dbReference type="ARBA" id="ARBA00022722"/>
    </source>
</evidence>
<reference evidence="7 8" key="1">
    <citation type="journal article" date="2015" name="Genome Announc.">
        <title>Genomes of Geoalkalibacter ferrihydriticus Z-0531T and Geoalkalibacter subterraneus Red1T, Two Haloalkaliphilic Metal-Reducing Deltaproteobacteria.</title>
        <authorList>
            <person name="Badalamenti J.P."/>
            <person name="Krajmalnik-Brown R."/>
            <person name="Torres C.I."/>
            <person name="Bond D.R."/>
        </authorList>
    </citation>
    <scope>NUCLEOTIDE SEQUENCE [LARGE SCALE GENOMIC DNA]</scope>
    <source>
        <strain evidence="7 8">Red1</strain>
        <plasmid evidence="8">Plasmid pGSUB1</plasmid>
    </source>
</reference>
<evidence type="ECO:0000256" key="5">
    <source>
        <dbReference type="SAM" id="SignalP"/>
    </source>
</evidence>
<dbReference type="Proteomes" id="UP000035036">
    <property type="component" value="Plasmid pGSUB1"/>
</dbReference>
<dbReference type="InterPro" id="IPR016071">
    <property type="entry name" value="Staphylococal_nuclease_OB-fold"/>
</dbReference>